<comment type="caution">
    <text evidence="1">The sequence shown here is derived from an EMBL/GenBank/DDBJ whole genome shotgun (WGS) entry which is preliminary data.</text>
</comment>
<evidence type="ECO:0000313" key="1">
    <source>
        <dbReference type="EMBL" id="KYO29031.1"/>
    </source>
</evidence>
<dbReference type="Proteomes" id="UP000050525">
    <property type="component" value="Unassembled WGS sequence"/>
</dbReference>
<sequence>MNKSFVLTLSVLFGFFIIAFTWNKELQLLSWIRSAGIIDERQTLANDLSCLWTHTCSPDPSSASSFCIVQLSTSASDGWCLWKKIKGASGKIPSFLDFFLITEGIGRFLIAKITSHFWVGRCHPQSTNHLL</sequence>
<keyword evidence="2" id="KW-1185">Reference proteome</keyword>
<dbReference type="AlphaFoldDB" id="A0A151MWV5"/>
<evidence type="ECO:0000313" key="2">
    <source>
        <dbReference type="Proteomes" id="UP000050525"/>
    </source>
</evidence>
<organism evidence="1 2">
    <name type="scientific">Alligator mississippiensis</name>
    <name type="common">American alligator</name>
    <dbReference type="NCBI Taxonomy" id="8496"/>
    <lineage>
        <taxon>Eukaryota</taxon>
        <taxon>Metazoa</taxon>
        <taxon>Chordata</taxon>
        <taxon>Craniata</taxon>
        <taxon>Vertebrata</taxon>
        <taxon>Euteleostomi</taxon>
        <taxon>Archelosauria</taxon>
        <taxon>Archosauria</taxon>
        <taxon>Crocodylia</taxon>
        <taxon>Alligatoridae</taxon>
        <taxon>Alligatorinae</taxon>
        <taxon>Alligator</taxon>
    </lineage>
</organism>
<dbReference type="EMBL" id="AKHW03004724">
    <property type="protein sequence ID" value="KYO29031.1"/>
    <property type="molecule type" value="Genomic_DNA"/>
</dbReference>
<accession>A0A151MWV5</accession>
<protein>
    <submittedName>
        <fullName evidence="1">Uncharacterized protein</fullName>
    </submittedName>
</protein>
<gene>
    <name evidence="1" type="ORF">Y1Q_0009843</name>
</gene>
<reference evidence="1 2" key="1">
    <citation type="journal article" date="2012" name="Genome Biol.">
        <title>Sequencing three crocodilian genomes to illuminate the evolution of archosaurs and amniotes.</title>
        <authorList>
            <person name="St John J.A."/>
            <person name="Braun E.L."/>
            <person name="Isberg S.R."/>
            <person name="Miles L.G."/>
            <person name="Chong A.Y."/>
            <person name="Gongora J."/>
            <person name="Dalzell P."/>
            <person name="Moran C."/>
            <person name="Bed'hom B."/>
            <person name="Abzhanov A."/>
            <person name="Burgess S.C."/>
            <person name="Cooksey A.M."/>
            <person name="Castoe T.A."/>
            <person name="Crawford N.G."/>
            <person name="Densmore L.D."/>
            <person name="Drew J.C."/>
            <person name="Edwards S.V."/>
            <person name="Faircloth B.C."/>
            <person name="Fujita M.K."/>
            <person name="Greenwold M.J."/>
            <person name="Hoffmann F.G."/>
            <person name="Howard J.M."/>
            <person name="Iguchi T."/>
            <person name="Janes D.E."/>
            <person name="Khan S.Y."/>
            <person name="Kohno S."/>
            <person name="de Koning A.J."/>
            <person name="Lance S.L."/>
            <person name="McCarthy F.M."/>
            <person name="McCormack J.E."/>
            <person name="Merchant M.E."/>
            <person name="Peterson D.G."/>
            <person name="Pollock D.D."/>
            <person name="Pourmand N."/>
            <person name="Raney B.J."/>
            <person name="Roessler K.A."/>
            <person name="Sanford J.R."/>
            <person name="Sawyer R.H."/>
            <person name="Schmidt C.J."/>
            <person name="Triplett E.W."/>
            <person name="Tuberville T.D."/>
            <person name="Venegas-Anaya M."/>
            <person name="Howard J.T."/>
            <person name="Jarvis E.D."/>
            <person name="Guillette L.J.Jr."/>
            <person name="Glenn T.C."/>
            <person name="Green R.E."/>
            <person name="Ray D.A."/>
        </authorList>
    </citation>
    <scope>NUCLEOTIDE SEQUENCE [LARGE SCALE GENOMIC DNA]</scope>
    <source>
        <strain evidence="1">KSC_2009_1</strain>
    </source>
</reference>
<proteinExistence type="predicted"/>
<name>A0A151MWV5_ALLMI</name>